<feature type="repeat" description="PPR" evidence="2">
    <location>
        <begin position="318"/>
        <end position="352"/>
    </location>
</feature>
<dbReference type="PANTHER" id="PTHR45613">
    <property type="entry name" value="PENTATRICOPEPTIDE REPEAT-CONTAINING PROTEIN"/>
    <property type="match status" value="1"/>
</dbReference>
<dbReference type="Pfam" id="PF13041">
    <property type="entry name" value="PPR_2"/>
    <property type="match status" value="1"/>
</dbReference>
<dbReference type="Proteomes" id="UP001454036">
    <property type="component" value="Unassembled WGS sequence"/>
</dbReference>
<protein>
    <recommendedName>
        <fullName evidence="5">Pentatricopeptide repeat-containing protein</fullName>
    </recommendedName>
</protein>
<dbReference type="PROSITE" id="PS51375">
    <property type="entry name" value="PPR"/>
    <property type="match status" value="9"/>
</dbReference>
<feature type="repeat" description="PPR" evidence="2">
    <location>
        <begin position="182"/>
        <end position="216"/>
    </location>
</feature>
<name>A0AAV3RTX5_LITER</name>
<feature type="repeat" description="PPR" evidence="2">
    <location>
        <begin position="493"/>
        <end position="527"/>
    </location>
</feature>
<evidence type="ECO:0000313" key="3">
    <source>
        <dbReference type="EMBL" id="GAA0184394.1"/>
    </source>
</evidence>
<feature type="repeat" description="PPR" evidence="2">
    <location>
        <begin position="563"/>
        <end position="597"/>
    </location>
</feature>
<sequence>MRSSYVHKFSHLSTLFFNGNGTNLKKHLFSIQVKAISTSSTSPAPTVDHIAHLILEQRSPNQTLQTFRWASRLPNFTHTQSTYRALIHKLCTFRRFDIVCLLLDEMPTSIGMPPDDDIFVTYVRGLSRARKVREVTNVLELVSEFGKEPSLKLFNTILDVLVKEDIDIAREFYRKKMKGNGDDYTYSILMKGLCITNRIGDGFKLLQTMKTQGITPCIVAYNTLINGLCKNGKVGRARSLLSEVENPNDVTFNIFISTYCKEGDLVQALVMLEKSYSNGFVPDVISVTKVVDLLCEKGRVTEAVEVIERAESRGGKIDIVAYNTLIKGFCRIQKVKVARHVMVEMEMKGCLPNMDTYNSLISGLCDSGMLELALEMFDEMKRVGIGWNFTTYDTLIYGLFSRGRMKEGFKILELLEDSKEGSGGRVRPYNSMLYGLYKENNISKALAYLTKMEKMFPRVVDRTLRILSLCDKKDILEAKKVYDLMIQEGDGPSALVYANLIPGLCQIDSIKEAFELFNEMLVRSYLPVPSTSSSLVSGLCRQGKVDRALKFLEDITGRGCLLDAENFSPIIIAFCNGGEFHNALMVFLQMVESGIVPNHSSWNALVQQLSQETRWSGGNSTYHLHGICN</sequence>
<evidence type="ECO:0000313" key="4">
    <source>
        <dbReference type="Proteomes" id="UP001454036"/>
    </source>
</evidence>
<comment type="caution">
    <text evidence="3">The sequence shown here is derived from an EMBL/GenBank/DDBJ whole genome shotgun (WGS) entry which is preliminary data.</text>
</comment>
<dbReference type="PANTHER" id="PTHR45613:SF9">
    <property type="entry name" value="MITOCHONDRIAL GROUP I INTRON SPLICING FACTOR CCM1"/>
    <property type="match status" value="1"/>
</dbReference>
<dbReference type="InterPro" id="IPR002885">
    <property type="entry name" value="PPR_rpt"/>
</dbReference>
<gene>
    <name evidence="3" type="ORF">LIER_31682</name>
</gene>
<dbReference type="Pfam" id="PF12854">
    <property type="entry name" value="PPR_1"/>
    <property type="match status" value="3"/>
</dbReference>
<keyword evidence="4" id="KW-1185">Reference proteome</keyword>
<dbReference type="InterPro" id="IPR011990">
    <property type="entry name" value="TPR-like_helical_dom_sf"/>
</dbReference>
<accession>A0AAV3RTX5</accession>
<reference evidence="3 4" key="1">
    <citation type="submission" date="2024-01" db="EMBL/GenBank/DDBJ databases">
        <title>The complete chloroplast genome sequence of Lithospermum erythrorhizon: insights into the phylogenetic relationship among Boraginaceae species and the maternal lineages of purple gromwells.</title>
        <authorList>
            <person name="Okada T."/>
            <person name="Watanabe K."/>
        </authorList>
    </citation>
    <scope>NUCLEOTIDE SEQUENCE [LARGE SCALE GENOMIC DNA]</scope>
</reference>
<evidence type="ECO:0000256" key="2">
    <source>
        <dbReference type="PROSITE-ProRule" id="PRU00708"/>
    </source>
</evidence>
<dbReference type="Pfam" id="PF01535">
    <property type="entry name" value="PPR"/>
    <property type="match status" value="5"/>
</dbReference>
<dbReference type="Gene3D" id="1.25.40.10">
    <property type="entry name" value="Tetratricopeptide repeat domain"/>
    <property type="match status" value="6"/>
</dbReference>
<evidence type="ECO:0000256" key="1">
    <source>
        <dbReference type="ARBA" id="ARBA00022737"/>
    </source>
</evidence>
<evidence type="ECO:0008006" key="5">
    <source>
        <dbReference type="Google" id="ProtNLM"/>
    </source>
</evidence>
<feature type="repeat" description="PPR" evidence="2">
    <location>
        <begin position="248"/>
        <end position="282"/>
    </location>
</feature>
<dbReference type="NCBIfam" id="TIGR00756">
    <property type="entry name" value="PPR"/>
    <property type="match status" value="8"/>
</dbReference>
<dbReference type="SUPFAM" id="SSF81901">
    <property type="entry name" value="HCP-like"/>
    <property type="match status" value="1"/>
</dbReference>
<feature type="repeat" description="PPR" evidence="2">
    <location>
        <begin position="353"/>
        <end position="387"/>
    </location>
</feature>
<dbReference type="AlphaFoldDB" id="A0AAV3RTX5"/>
<keyword evidence="1" id="KW-0677">Repeat</keyword>
<feature type="repeat" description="PPR" evidence="2">
    <location>
        <begin position="528"/>
        <end position="562"/>
    </location>
</feature>
<feature type="repeat" description="PPR" evidence="2">
    <location>
        <begin position="283"/>
        <end position="317"/>
    </location>
</feature>
<proteinExistence type="predicted"/>
<dbReference type="EMBL" id="BAABME010011860">
    <property type="protein sequence ID" value="GAA0184394.1"/>
    <property type="molecule type" value="Genomic_DNA"/>
</dbReference>
<feature type="repeat" description="PPR" evidence="2">
    <location>
        <begin position="217"/>
        <end position="247"/>
    </location>
</feature>
<organism evidence="3 4">
    <name type="scientific">Lithospermum erythrorhizon</name>
    <name type="common">Purple gromwell</name>
    <name type="synonym">Lithospermum officinale var. erythrorhizon</name>
    <dbReference type="NCBI Taxonomy" id="34254"/>
    <lineage>
        <taxon>Eukaryota</taxon>
        <taxon>Viridiplantae</taxon>
        <taxon>Streptophyta</taxon>
        <taxon>Embryophyta</taxon>
        <taxon>Tracheophyta</taxon>
        <taxon>Spermatophyta</taxon>
        <taxon>Magnoliopsida</taxon>
        <taxon>eudicotyledons</taxon>
        <taxon>Gunneridae</taxon>
        <taxon>Pentapetalae</taxon>
        <taxon>asterids</taxon>
        <taxon>lamiids</taxon>
        <taxon>Boraginales</taxon>
        <taxon>Boraginaceae</taxon>
        <taxon>Boraginoideae</taxon>
        <taxon>Lithospermeae</taxon>
        <taxon>Lithospermum</taxon>
    </lineage>
</organism>